<dbReference type="Pfam" id="PF02464">
    <property type="entry name" value="CinA"/>
    <property type="match status" value="1"/>
</dbReference>
<sequence>MDRTERWNDAKLAALLDLLRRRRETVTTVESCTGGLLAGRITDIPGSSDVFHQGFITYCDEAKARLAGVSRDTLAKYTAVSSQTAREMARGGAKSAGADACLSVTGYAGPPQGPEDDTVGLVYAGCFYRGKTLVKELHLAGNRRRIREAAVEEALLLLEESLTSSAV</sequence>
<dbReference type="InterPro" id="IPR008136">
    <property type="entry name" value="CinA_C"/>
</dbReference>
<reference evidence="2" key="2">
    <citation type="journal article" date="2021" name="PeerJ">
        <title>Extensive microbial diversity within the chicken gut microbiome revealed by metagenomics and culture.</title>
        <authorList>
            <person name="Gilroy R."/>
            <person name="Ravi A."/>
            <person name="Getino M."/>
            <person name="Pursley I."/>
            <person name="Horton D.L."/>
            <person name="Alikhan N.F."/>
            <person name="Baker D."/>
            <person name="Gharbi K."/>
            <person name="Hall N."/>
            <person name="Watson M."/>
            <person name="Adriaenssens E.M."/>
            <person name="Foster-Nyarko E."/>
            <person name="Jarju S."/>
            <person name="Secka A."/>
            <person name="Antonio M."/>
            <person name="Oren A."/>
            <person name="Chaudhuri R.R."/>
            <person name="La Ragione R."/>
            <person name="Hildebrand F."/>
            <person name="Pallen M.J."/>
        </authorList>
    </citation>
    <scope>NUCLEOTIDE SEQUENCE</scope>
    <source>
        <strain evidence="2">ChiBcec6-7307</strain>
    </source>
</reference>
<name>A0A9D1P0U4_9FIRM</name>
<protein>
    <submittedName>
        <fullName evidence="2">CinA family protein</fullName>
    </submittedName>
</protein>
<proteinExistence type="predicted"/>
<dbReference type="Gene3D" id="3.90.950.20">
    <property type="entry name" value="CinA-like"/>
    <property type="match status" value="1"/>
</dbReference>
<dbReference type="Proteomes" id="UP000886889">
    <property type="component" value="Unassembled WGS sequence"/>
</dbReference>
<dbReference type="EMBL" id="DVOS01000070">
    <property type="protein sequence ID" value="HIV23976.1"/>
    <property type="molecule type" value="Genomic_DNA"/>
</dbReference>
<dbReference type="AlphaFoldDB" id="A0A9D1P0U4"/>
<evidence type="ECO:0000313" key="3">
    <source>
        <dbReference type="Proteomes" id="UP000886889"/>
    </source>
</evidence>
<evidence type="ECO:0000259" key="1">
    <source>
        <dbReference type="Pfam" id="PF02464"/>
    </source>
</evidence>
<feature type="domain" description="CinA C-terminal" evidence="1">
    <location>
        <begin position="14"/>
        <end position="161"/>
    </location>
</feature>
<organism evidence="2 3">
    <name type="scientific">Candidatus Merdiplasma excrementigallinarum</name>
    <dbReference type="NCBI Taxonomy" id="2840864"/>
    <lineage>
        <taxon>Bacteria</taxon>
        <taxon>Bacillati</taxon>
        <taxon>Bacillota</taxon>
        <taxon>Clostridia</taxon>
        <taxon>Lachnospirales</taxon>
        <taxon>Lachnospiraceae</taxon>
        <taxon>Lachnospiraceae incertae sedis</taxon>
        <taxon>Candidatus Merdiplasma</taxon>
    </lineage>
</organism>
<reference evidence="2" key="1">
    <citation type="submission" date="2020-10" db="EMBL/GenBank/DDBJ databases">
        <authorList>
            <person name="Gilroy R."/>
        </authorList>
    </citation>
    <scope>NUCLEOTIDE SEQUENCE</scope>
    <source>
        <strain evidence="2">ChiBcec6-7307</strain>
    </source>
</reference>
<accession>A0A9D1P0U4</accession>
<gene>
    <name evidence="2" type="ORF">IAC80_08590</name>
</gene>
<dbReference type="InterPro" id="IPR036653">
    <property type="entry name" value="CinA-like_C"/>
</dbReference>
<comment type="caution">
    <text evidence="2">The sequence shown here is derived from an EMBL/GenBank/DDBJ whole genome shotgun (WGS) entry which is preliminary data.</text>
</comment>
<dbReference type="SUPFAM" id="SSF142433">
    <property type="entry name" value="CinA-like"/>
    <property type="match status" value="1"/>
</dbReference>
<dbReference type="NCBIfam" id="TIGR00199">
    <property type="entry name" value="PncC_domain"/>
    <property type="match status" value="1"/>
</dbReference>
<evidence type="ECO:0000313" key="2">
    <source>
        <dbReference type="EMBL" id="HIV23976.1"/>
    </source>
</evidence>